<dbReference type="Pfam" id="PF07992">
    <property type="entry name" value="Pyr_redox_2"/>
    <property type="match status" value="1"/>
</dbReference>
<dbReference type="GO" id="GO:0003955">
    <property type="term" value="F:NAD(P)H dehydrogenase (quinone) activity"/>
    <property type="evidence" value="ECO:0007669"/>
    <property type="project" value="TreeGrafter"/>
</dbReference>
<evidence type="ECO:0000256" key="1">
    <source>
        <dbReference type="ARBA" id="ARBA00007532"/>
    </source>
</evidence>
<dbReference type="AlphaFoldDB" id="D0LQH5"/>
<dbReference type="Proteomes" id="UP000001880">
    <property type="component" value="Chromosome"/>
</dbReference>
<proteinExistence type="inferred from homology"/>
<dbReference type="InterPro" id="IPR023753">
    <property type="entry name" value="FAD/NAD-binding_dom"/>
</dbReference>
<feature type="binding site" evidence="8">
    <location>
        <begin position="209"/>
        <end position="216"/>
    </location>
    <ligand>
        <name>NAD(+)</name>
        <dbReference type="ChEBI" id="CHEBI:57540"/>
    </ligand>
</feature>
<keyword evidence="14" id="KW-1185">Reference proteome</keyword>
<dbReference type="PRINTS" id="PR00368">
    <property type="entry name" value="FADPNR"/>
</dbReference>
<keyword evidence="7 10" id="KW-0676">Redox-active center</keyword>
<evidence type="ECO:0000256" key="10">
    <source>
        <dbReference type="RuleBase" id="RU003691"/>
    </source>
</evidence>
<dbReference type="OrthoDB" id="9786429at2"/>
<keyword evidence="8" id="KW-0547">Nucleotide-binding</keyword>
<dbReference type="InterPro" id="IPR016156">
    <property type="entry name" value="FAD/NAD-linked_Rdtase_dimer_sf"/>
</dbReference>
<evidence type="ECO:0000256" key="2">
    <source>
        <dbReference type="ARBA" id="ARBA00022630"/>
    </source>
</evidence>
<evidence type="ECO:0000313" key="13">
    <source>
        <dbReference type="EMBL" id="ACY18984.1"/>
    </source>
</evidence>
<feature type="domain" description="FAD/NAD(P)-binding" evidence="12">
    <location>
        <begin position="34"/>
        <end position="362"/>
    </location>
</feature>
<dbReference type="PRINTS" id="PR00411">
    <property type="entry name" value="PNDRDTASEI"/>
</dbReference>
<dbReference type="NCBIfam" id="NF004991">
    <property type="entry name" value="PRK06370.1-3"/>
    <property type="match status" value="1"/>
</dbReference>
<evidence type="ECO:0000256" key="5">
    <source>
        <dbReference type="ARBA" id="ARBA00023002"/>
    </source>
</evidence>
<dbReference type="InterPro" id="IPR001100">
    <property type="entry name" value="Pyr_nuc-diS_OxRdtase"/>
</dbReference>
<dbReference type="InterPro" id="IPR012999">
    <property type="entry name" value="Pyr_OxRdtase_I_AS"/>
</dbReference>
<feature type="binding site" evidence="8">
    <location>
        <position position="311"/>
    </location>
    <ligand>
        <name>NAD(+)</name>
        <dbReference type="ChEBI" id="CHEBI:57540"/>
    </ligand>
</feature>
<keyword evidence="6" id="KW-1015">Disulfide bond</keyword>
<comment type="cofactor">
    <cofactor evidence="8">
        <name>FAD</name>
        <dbReference type="ChEBI" id="CHEBI:57692"/>
    </cofactor>
    <text evidence="8">Binds 1 FAD per subunit.</text>
</comment>
<keyword evidence="3 8" id="KW-0274">FAD</keyword>
<dbReference type="PANTHER" id="PTHR43014:SF2">
    <property type="entry name" value="MERCURIC REDUCTASE"/>
    <property type="match status" value="1"/>
</dbReference>
<dbReference type="HOGENOM" id="CLU_016755_1_0_7"/>
<dbReference type="eggNOG" id="COG1249">
    <property type="taxonomic scope" value="Bacteria"/>
</dbReference>
<dbReference type="KEGG" id="hoh:Hoch_6515"/>
<evidence type="ECO:0000256" key="9">
    <source>
        <dbReference type="PIRSR" id="PIRSR000350-4"/>
    </source>
</evidence>
<keyword evidence="5 10" id="KW-0560">Oxidoreductase</keyword>
<evidence type="ECO:0000256" key="8">
    <source>
        <dbReference type="PIRSR" id="PIRSR000350-3"/>
    </source>
</evidence>
<keyword evidence="8" id="KW-0520">NAD</keyword>
<evidence type="ECO:0000256" key="3">
    <source>
        <dbReference type="ARBA" id="ARBA00022827"/>
    </source>
</evidence>
<dbReference type="Pfam" id="PF02852">
    <property type="entry name" value="Pyr_redox_dim"/>
    <property type="match status" value="1"/>
</dbReference>
<name>D0LQH5_HALO1</name>
<dbReference type="Gene3D" id="3.30.390.30">
    <property type="match status" value="1"/>
</dbReference>
<dbReference type="SUPFAM" id="SSF51905">
    <property type="entry name" value="FAD/NAD(P)-binding domain"/>
    <property type="match status" value="1"/>
</dbReference>
<evidence type="ECO:0000313" key="14">
    <source>
        <dbReference type="Proteomes" id="UP000001880"/>
    </source>
</evidence>
<keyword evidence="2 10" id="KW-0285">Flavoprotein</keyword>
<feature type="binding site" evidence="8">
    <location>
        <position position="80"/>
    </location>
    <ligand>
        <name>FAD</name>
        <dbReference type="ChEBI" id="CHEBI:57692"/>
    </ligand>
</feature>
<evidence type="ECO:0000259" key="12">
    <source>
        <dbReference type="Pfam" id="PF07992"/>
    </source>
</evidence>
<dbReference type="FunFam" id="3.30.390.30:FF:000001">
    <property type="entry name" value="Dihydrolipoyl dehydrogenase"/>
    <property type="match status" value="1"/>
</dbReference>
<evidence type="ECO:0000259" key="11">
    <source>
        <dbReference type="Pfam" id="PF02852"/>
    </source>
</evidence>
<evidence type="ECO:0000256" key="4">
    <source>
        <dbReference type="ARBA" id="ARBA00022857"/>
    </source>
</evidence>
<dbReference type="SUPFAM" id="SSF55424">
    <property type="entry name" value="FAD/NAD-linked reductases, dimerisation (C-terminal) domain"/>
    <property type="match status" value="1"/>
</dbReference>
<feature type="disulfide bond" description="Redox-active" evidence="9">
    <location>
        <begin position="71"/>
        <end position="76"/>
    </location>
</feature>
<dbReference type="Gene3D" id="3.50.50.60">
    <property type="entry name" value="FAD/NAD(P)-binding domain"/>
    <property type="match status" value="2"/>
</dbReference>
<gene>
    <name evidence="13" type="ordered locus">Hoch_6515</name>
</gene>
<dbReference type="PROSITE" id="PS00837">
    <property type="entry name" value="ALADH_PNT_2"/>
    <property type="match status" value="1"/>
</dbReference>
<dbReference type="GO" id="GO:0016668">
    <property type="term" value="F:oxidoreductase activity, acting on a sulfur group of donors, NAD(P) as acceptor"/>
    <property type="evidence" value="ECO:0007669"/>
    <property type="project" value="InterPro"/>
</dbReference>
<dbReference type="InterPro" id="IPR008143">
    <property type="entry name" value="Ala_DH/PNT_CS2"/>
</dbReference>
<evidence type="ECO:0000256" key="6">
    <source>
        <dbReference type="ARBA" id="ARBA00023157"/>
    </source>
</evidence>
<dbReference type="InterPro" id="IPR036188">
    <property type="entry name" value="FAD/NAD-bd_sf"/>
</dbReference>
<evidence type="ECO:0000256" key="7">
    <source>
        <dbReference type="ARBA" id="ARBA00023284"/>
    </source>
</evidence>
<feature type="binding site" evidence="8">
    <location>
        <position position="351"/>
    </location>
    <ligand>
        <name>FAD</name>
        <dbReference type="ChEBI" id="CHEBI:57692"/>
    </ligand>
</feature>
<reference evidence="13 14" key="1">
    <citation type="journal article" date="2010" name="Stand. Genomic Sci.">
        <title>Complete genome sequence of Haliangium ochraceum type strain (SMP-2).</title>
        <authorList>
            <consortium name="US DOE Joint Genome Institute (JGI-PGF)"/>
            <person name="Ivanova N."/>
            <person name="Daum C."/>
            <person name="Lang E."/>
            <person name="Abt B."/>
            <person name="Kopitz M."/>
            <person name="Saunders E."/>
            <person name="Lapidus A."/>
            <person name="Lucas S."/>
            <person name="Glavina Del Rio T."/>
            <person name="Nolan M."/>
            <person name="Tice H."/>
            <person name="Copeland A."/>
            <person name="Cheng J.F."/>
            <person name="Chen F."/>
            <person name="Bruce D."/>
            <person name="Goodwin L."/>
            <person name="Pitluck S."/>
            <person name="Mavromatis K."/>
            <person name="Pati A."/>
            <person name="Mikhailova N."/>
            <person name="Chen A."/>
            <person name="Palaniappan K."/>
            <person name="Land M."/>
            <person name="Hauser L."/>
            <person name="Chang Y.J."/>
            <person name="Jeffries C.D."/>
            <person name="Detter J.C."/>
            <person name="Brettin T."/>
            <person name="Rohde M."/>
            <person name="Goker M."/>
            <person name="Bristow J."/>
            <person name="Markowitz V."/>
            <person name="Eisen J.A."/>
            <person name="Hugenholtz P."/>
            <person name="Kyrpides N.C."/>
            <person name="Klenk H.P."/>
        </authorList>
    </citation>
    <scope>NUCLEOTIDE SEQUENCE [LARGE SCALE GENOMIC DNA]</scope>
    <source>
        <strain evidence="14">DSM 14365 / CIP 107738 / JCM 11303 / AJ 13395 / SMP-2</strain>
    </source>
</reference>
<keyword evidence="4" id="KW-0521">NADP</keyword>
<dbReference type="PIRSF" id="PIRSF000350">
    <property type="entry name" value="Mercury_reductase_MerA"/>
    <property type="match status" value="1"/>
</dbReference>
<accession>D0LQH5</accession>
<organism evidence="13 14">
    <name type="scientific">Haliangium ochraceum (strain DSM 14365 / JCM 11303 / SMP-2)</name>
    <dbReference type="NCBI Taxonomy" id="502025"/>
    <lineage>
        <taxon>Bacteria</taxon>
        <taxon>Pseudomonadati</taxon>
        <taxon>Myxococcota</taxon>
        <taxon>Polyangia</taxon>
        <taxon>Haliangiales</taxon>
        <taxon>Kofleriaceae</taxon>
        <taxon>Haliangium</taxon>
    </lineage>
</organism>
<dbReference type="PANTHER" id="PTHR43014">
    <property type="entry name" value="MERCURIC REDUCTASE"/>
    <property type="match status" value="1"/>
</dbReference>
<dbReference type="InterPro" id="IPR004099">
    <property type="entry name" value="Pyr_nucl-diS_OxRdtase_dimer"/>
</dbReference>
<dbReference type="EMBL" id="CP001804">
    <property type="protein sequence ID" value="ACY18984.1"/>
    <property type="molecule type" value="Genomic_DNA"/>
</dbReference>
<dbReference type="PROSITE" id="PS00076">
    <property type="entry name" value="PYRIDINE_REDOX_1"/>
    <property type="match status" value="1"/>
</dbReference>
<dbReference type="GO" id="GO:0050660">
    <property type="term" value="F:flavin adenine dinucleotide binding"/>
    <property type="evidence" value="ECO:0007669"/>
    <property type="project" value="TreeGrafter"/>
</dbReference>
<dbReference type="STRING" id="502025.Hoch_6515"/>
<feature type="domain" description="Pyridine nucleotide-disulphide oxidoreductase dimerisation" evidence="11">
    <location>
        <begin position="386"/>
        <end position="492"/>
    </location>
</feature>
<sequence>MVVVPDDEHNRRLVDAVHPAEWRSPSADERPELYDLVVIGAGTAGLVSAGGAAGVGARVALIERHLMGGDCLNVGCVPSKALLRCARAAAEARRASAYGVRTGEITVDFPAIMERMRALRADIAPVDGAARFRNRGVDIYLGDARFVSPREVYVSGAGEGHRLRFARAIIATGGRTAVPAIPGLEAAGYLTAETVFSLTELPARLLVVGGGPVGCELAQCFARFGAAVTLVQKADALLAKEEPDAAAIVAEQLISDGVTVHTGAELMRVDLDGDRDSDGSDGSASLTRLARLRTRAGEESVAVDAILVATGRRANVDGLGLDLAEVGFDTSGVHVDDRLCTRNRRIFAVGDVASAHKFTHAADAGARLALRNALFFGRQRMSALVIPRVTYTDPEIAACGLTAAEAEAAGVAIATYELTLGEVDRAIVDGETDGLVRVHVRRGSDTIVGATIVAPHAGELIGELSLAMSRGIGLGALGAVIHPYPTVALALRQVADQYMHTRFTPLVARILGWVLALRRR</sequence>
<comment type="similarity">
    <text evidence="1 10">Belongs to the class-I pyridine nucleotide-disulfide oxidoreductase family.</text>
</comment>
<protein>
    <submittedName>
        <fullName evidence="13">Pyridine nucleotide-disulphide oxidoreductase dimerization region</fullName>
    </submittedName>
</protein>